<accession>A0AAE9RZS6</accession>
<dbReference type="Pfam" id="PF06674">
    <property type="entry name" value="DUF1176"/>
    <property type="match status" value="1"/>
</dbReference>
<keyword evidence="1" id="KW-0732">Signal</keyword>
<sequence length="360" mass="39628">MKCITYFISVTCLTAVSASVLAQDIQGMSFSHEDWELYCSNTGTCRVAGYQNDDVNQSEPASILLTRHAGAKQTVKAEFALASFEEEELPVSKVRNIHFFVNGRDLGAVSVEGNELPLMGTLSKLQVNALLEVAAQNVKIEFKNQDLHWQISDKGMTATLLKMDDFQKRINTVSALIKKGRNSEAGVLAAAPKFVVKPVKTANQPYRTLAPTQAHYQALYKTLMSSQPKTEDVAEGFCEGIYTGDGQEPQPIQLYKLSGQKVLATTLCWRAAYNEGYGMWILDTSLKGPATFITETASDFSEGHIYSGQKGRGIGDCWAIAEWVWNGQQFVQTVDRWTGMCKGLAAGGVWELDKIEAVLK</sequence>
<dbReference type="InterPro" id="IPR009560">
    <property type="entry name" value="DUF1176"/>
</dbReference>
<evidence type="ECO:0000313" key="2">
    <source>
        <dbReference type="EMBL" id="USE82700.1"/>
    </source>
</evidence>
<feature type="chain" id="PRO_5042281346" evidence="1">
    <location>
        <begin position="23"/>
        <end position="360"/>
    </location>
</feature>
<gene>
    <name evidence="2" type="ORF">M5E07_13035</name>
</gene>
<dbReference type="Proteomes" id="UP001056716">
    <property type="component" value="Chromosome"/>
</dbReference>
<proteinExistence type="predicted"/>
<name>A0AAE9RZS6_9GAMM</name>
<organism evidence="2 3">
    <name type="scientific">Acinetobacter tibetensis</name>
    <dbReference type="NCBI Taxonomy" id="2943497"/>
    <lineage>
        <taxon>Bacteria</taxon>
        <taxon>Pseudomonadati</taxon>
        <taxon>Pseudomonadota</taxon>
        <taxon>Gammaproteobacteria</taxon>
        <taxon>Moraxellales</taxon>
        <taxon>Moraxellaceae</taxon>
        <taxon>Acinetobacter</taxon>
    </lineage>
</organism>
<dbReference type="EMBL" id="CP098732">
    <property type="protein sequence ID" value="USE82700.1"/>
    <property type="molecule type" value="Genomic_DNA"/>
</dbReference>
<keyword evidence="3" id="KW-1185">Reference proteome</keyword>
<protein>
    <submittedName>
        <fullName evidence="2">DUF1176 domain-containing protein</fullName>
    </submittedName>
</protein>
<dbReference type="KEGG" id="atz:M5E07_13035"/>
<evidence type="ECO:0000313" key="3">
    <source>
        <dbReference type="Proteomes" id="UP001056716"/>
    </source>
</evidence>
<dbReference type="AlphaFoldDB" id="A0AAE9RZS6"/>
<evidence type="ECO:0000256" key="1">
    <source>
        <dbReference type="SAM" id="SignalP"/>
    </source>
</evidence>
<reference evidence="2" key="1">
    <citation type="submission" date="2022-06" db="EMBL/GenBank/DDBJ databases">
        <title>Isolation, identification and characterization of iprodione-degrading strains in Lhasa, Tibet.</title>
        <authorList>
            <person name="Pan H."/>
        </authorList>
    </citation>
    <scope>NUCLEOTIDE SEQUENCE</scope>
    <source>
        <strain evidence="2">Y-23</strain>
    </source>
</reference>
<feature type="signal peptide" evidence="1">
    <location>
        <begin position="1"/>
        <end position="22"/>
    </location>
</feature>